<dbReference type="NCBIfam" id="TIGR01662">
    <property type="entry name" value="HAD-SF-IIIA"/>
    <property type="match status" value="1"/>
</dbReference>
<protein>
    <submittedName>
        <fullName evidence="8">3-deoxy-D-manno-octulosonate 8-phosphate phosphatase</fullName>
    </submittedName>
</protein>
<dbReference type="GeneID" id="97289312"/>
<organism evidence="8 9">
    <name type="scientific">Helicobacter winghamensis</name>
    <dbReference type="NCBI Taxonomy" id="157268"/>
    <lineage>
        <taxon>Bacteria</taxon>
        <taxon>Pseudomonadati</taxon>
        <taxon>Campylobacterota</taxon>
        <taxon>Epsilonproteobacteria</taxon>
        <taxon>Campylobacterales</taxon>
        <taxon>Helicobacteraceae</taxon>
        <taxon>Helicobacter</taxon>
    </lineage>
</organism>
<evidence type="ECO:0000256" key="1">
    <source>
        <dbReference type="ARBA" id="ARBA00001946"/>
    </source>
</evidence>
<dbReference type="STRING" id="556267.HWAG_00377"/>
<dbReference type="CDD" id="cd01630">
    <property type="entry name" value="HAD_KDO-like"/>
    <property type="match status" value="1"/>
</dbReference>
<dbReference type="OrthoDB" id="9805604at2"/>
<comment type="cofactor">
    <cofactor evidence="1 7">
        <name>Mg(2+)</name>
        <dbReference type="ChEBI" id="CHEBI:18420"/>
    </cofactor>
</comment>
<dbReference type="InterPro" id="IPR006549">
    <property type="entry name" value="HAD-SF_hydro_IIIA"/>
</dbReference>
<reference evidence="8 9" key="1">
    <citation type="submission" date="2016-07" db="EMBL/GenBank/DDBJ databases">
        <title>Detection of Helicobacter winghamensis from caecal content of red fox (Vulpes vulpes).</title>
        <authorList>
            <person name="Zanoni R.G."/>
            <person name="Florio D."/>
            <person name="Caffara M."/>
            <person name="Renzi M."/>
            <person name="Parisi A."/>
            <person name="Pasquali F."/>
            <person name="Manfreda G."/>
        </authorList>
    </citation>
    <scope>NUCLEOTIDE SEQUENCE [LARGE SCALE GENOMIC DNA]</scope>
    <source>
        <strain evidence="8 9">295_13</strain>
    </source>
</reference>
<dbReference type="PANTHER" id="PTHR21485">
    <property type="entry name" value="HAD SUPERFAMILY MEMBERS CMAS AND KDSC"/>
    <property type="match status" value="1"/>
</dbReference>
<comment type="similarity">
    <text evidence="2">Belongs to the KdsC family.</text>
</comment>
<dbReference type="PANTHER" id="PTHR21485:SF3">
    <property type="entry name" value="N-ACYLNEURAMINATE CYTIDYLYLTRANSFERASE"/>
    <property type="match status" value="1"/>
</dbReference>
<evidence type="ECO:0000313" key="8">
    <source>
        <dbReference type="EMBL" id="PKT80138.1"/>
    </source>
</evidence>
<evidence type="ECO:0000313" key="9">
    <source>
        <dbReference type="Proteomes" id="UP000233350"/>
    </source>
</evidence>
<evidence type="ECO:0000256" key="3">
    <source>
        <dbReference type="ARBA" id="ARBA00011881"/>
    </source>
</evidence>
<evidence type="ECO:0000256" key="7">
    <source>
        <dbReference type="PIRSR" id="PIRSR006118-2"/>
    </source>
</evidence>
<sequence length="164" mass="18149">MIRLIVLDVDGTLSDGSIIYSDSGAEIKAFNVKDGLGIAAWIKLGREVAIITGRESKLVENRAKELKVTYIKQGIKDKAQALKEILEQANISLDEVAIIGDDLNDLSMLRLVKHSYAPKDAVKLVRQNVCKVLKQKGGKGAVRAMIDELIKKENLEKKLYELFA</sequence>
<dbReference type="InterPro" id="IPR010023">
    <property type="entry name" value="KdsC_fam"/>
</dbReference>
<name>A0A2N3PHW7_9HELI</name>
<dbReference type="InterPro" id="IPR050793">
    <property type="entry name" value="CMP-NeuNAc_synthase"/>
</dbReference>
<accession>A0A2N3PHW7</accession>
<feature type="binding site" evidence="7">
    <location>
        <position position="101"/>
    </location>
    <ligand>
        <name>Mg(2+)</name>
        <dbReference type="ChEBI" id="CHEBI:18420"/>
    </ligand>
</feature>
<dbReference type="FunFam" id="3.40.50.1000:FF:000029">
    <property type="entry name" value="3-deoxy-D-manno-octulosonate 8-phosphate phosphatase KdsC"/>
    <property type="match status" value="1"/>
</dbReference>
<feature type="binding site" evidence="7">
    <location>
        <position position="8"/>
    </location>
    <ligand>
        <name>Mg(2+)</name>
        <dbReference type="ChEBI" id="CHEBI:18420"/>
    </ligand>
</feature>
<gene>
    <name evidence="8" type="ORF">BCM31_00435</name>
</gene>
<evidence type="ECO:0000256" key="6">
    <source>
        <dbReference type="ARBA" id="ARBA00022842"/>
    </source>
</evidence>
<dbReference type="EMBL" id="MBPK01000044">
    <property type="protein sequence ID" value="PKT80138.1"/>
    <property type="molecule type" value="Genomic_DNA"/>
</dbReference>
<dbReference type="SFLD" id="SFLDG01138">
    <property type="entry name" value="C1.6.2:_Deoxy-d-mannose-octulo"/>
    <property type="match status" value="1"/>
</dbReference>
<evidence type="ECO:0000256" key="4">
    <source>
        <dbReference type="ARBA" id="ARBA00022723"/>
    </source>
</evidence>
<keyword evidence="9" id="KW-1185">Reference proteome</keyword>
<comment type="caution">
    <text evidence="8">The sequence shown here is derived from an EMBL/GenBank/DDBJ whole genome shotgun (WGS) entry which is preliminary data.</text>
</comment>
<keyword evidence="5" id="KW-0378">Hydrolase</keyword>
<dbReference type="GO" id="GO:0016788">
    <property type="term" value="F:hydrolase activity, acting on ester bonds"/>
    <property type="evidence" value="ECO:0007669"/>
    <property type="project" value="InterPro"/>
</dbReference>
<dbReference type="SFLD" id="SFLDS00003">
    <property type="entry name" value="Haloacid_Dehalogenase"/>
    <property type="match status" value="1"/>
</dbReference>
<dbReference type="AlphaFoldDB" id="A0A2N3PHW7"/>
<keyword evidence="6 7" id="KW-0460">Magnesium</keyword>
<comment type="subunit">
    <text evidence="3">Homotetramer.</text>
</comment>
<evidence type="ECO:0000256" key="5">
    <source>
        <dbReference type="ARBA" id="ARBA00022801"/>
    </source>
</evidence>
<dbReference type="GO" id="GO:0008781">
    <property type="term" value="F:N-acylneuraminate cytidylyltransferase activity"/>
    <property type="evidence" value="ECO:0007669"/>
    <property type="project" value="TreeGrafter"/>
</dbReference>
<evidence type="ECO:0000256" key="2">
    <source>
        <dbReference type="ARBA" id="ARBA00005893"/>
    </source>
</evidence>
<dbReference type="NCBIfam" id="TIGR01670">
    <property type="entry name" value="KdsC-phosphatas"/>
    <property type="match status" value="1"/>
</dbReference>
<dbReference type="GO" id="GO:0046872">
    <property type="term" value="F:metal ion binding"/>
    <property type="evidence" value="ECO:0007669"/>
    <property type="project" value="UniProtKB-KW"/>
</dbReference>
<dbReference type="RefSeq" id="WP_006802069.1">
    <property type="nucleotide sequence ID" value="NZ_CABKOI010000021.1"/>
</dbReference>
<feature type="binding site" evidence="7">
    <location>
        <position position="10"/>
    </location>
    <ligand>
        <name>substrate</name>
    </ligand>
</feature>
<proteinExistence type="inferred from homology"/>
<dbReference type="InterPro" id="IPR036412">
    <property type="entry name" value="HAD-like_sf"/>
</dbReference>
<dbReference type="InterPro" id="IPR023214">
    <property type="entry name" value="HAD_sf"/>
</dbReference>
<dbReference type="Pfam" id="PF08282">
    <property type="entry name" value="Hydrolase_3"/>
    <property type="match status" value="1"/>
</dbReference>
<dbReference type="SUPFAM" id="SSF56784">
    <property type="entry name" value="HAD-like"/>
    <property type="match status" value="1"/>
</dbReference>
<dbReference type="Proteomes" id="UP000233350">
    <property type="component" value="Unassembled WGS sequence"/>
</dbReference>
<dbReference type="PIRSF" id="PIRSF006118">
    <property type="entry name" value="KDO8-P_Ptase"/>
    <property type="match status" value="1"/>
</dbReference>
<dbReference type="SFLD" id="SFLDG01136">
    <property type="entry name" value="C1.6:_Phosphoserine_Phosphatas"/>
    <property type="match status" value="1"/>
</dbReference>
<dbReference type="Gene3D" id="3.40.50.1000">
    <property type="entry name" value="HAD superfamily/HAD-like"/>
    <property type="match status" value="1"/>
</dbReference>
<keyword evidence="4 7" id="KW-0479">Metal-binding</keyword>